<feature type="signal peptide" evidence="1">
    <location>
        <begin position="1"/>
        <end position="25"/>
    </location>
</feature>
<gene>
    <name evidence="2" type="ORF">N2K84_05235</name>
</gene>
<dbReference type="AlphaFoldDB" id="A0AA41Y560"/>
<comment type="caution">
    <text evidence="2">The sequence shown here is derived from an EMBL/GenBank/DDBJ whole genome shotgun (WGS) entry which is preliminary data.</text>
</comment>
<keyword evidence="1" id="KW-0732">Signal</keyword>
<evidence type="ECO:0000313" key="3">
    <source>
        <dbReference type="Proteomes" id="UP001163821"/>
    </source>
</evidence>
<sequence length="156" mass="17393">MKKSFFKLFAIVALLAVAFSVNALAGDRAFADYKITPVENQELKTGAECAWLLTYNENESQIMIELQRTKRCKNYIVRGDHFEVVYVCSGNGFGARAAKMSECKLPVELTSQVINANELAKQRLISSNPMDDEKALGLIAAYLPDLVNPSYQHLLN</sequence>
<reference evidence="2" key="1">
    <citation type="submission" date="2022-10" db="EMBL/GenBank/DDBJ databases">
        <title>Gaoshiqiia sediminis gen. nov., sp. nov., isolated from coastal sediment.</title>
        <authorList>
            <person name="Yu W.X."/>
            <person name="Mu D.S."/>
            <person name="Du J.Z."/>
            <person name="Liang Y.Q."/>
        </authorList>
    </citation>
    <scope>NUCLEOTIDE SEQUENCE</scope>
    <source>
        <strain evidence="2">A06</strain>
    </source>
</reference>
<dbReference type="RefSeq" id="WP_282590732.1">
    <property type="nucleotide sequence ID" value="NZ_JAPAAF010000005.1"/>
</dbReference>
<name>A0AA41Y560_9BACT</name>
<organism evidence="2 3">
    <name type="scientific">Gaoshiqia sediminis</name>
    <dbReference type="NCBI Taxonomy" id="2986998"/>
    <lineage>
        <taxon>Bacteria</taxon>
        <taxon>Pseudomonadati</taxon>
        <taxon>Bacteroidota</taxon>
        <taxon>Bacteroidia</taxon>
        <taxon>Marinilabiliales</taxon>
        <taxon>Prolixibacteraceae</taxon>
        <taxon>Gaoshiqia</taxon>
    </lineage>
</organism>
<keyword evidence="3" id="KW-1185">Reference proteome</keyword>
<dbReference type="EMBL" id="JAPAAF010000005">
    <property type="protein sequence ID" value="MCW0482124.1"/>
    <property type="molecule type" value="Genomic_DNA"/>
</dbReference>
<accession>A0AA41Y560</accession>
<proteinExistence type="predicted"/>
<dbReference type="Proteomes" id="UP001163821">
    <property type="component" value="Unassembled WGS sequence"/>
</dbReference>
<protein>
    <submittedName>
        <fullName evidence="2">Uncharacterized protein</fullName>
    </submittedName>
</protein>
<evidence type="ECO:0000256" key="1">
    <source>
        <dbReference type="SAM" id="SignalP"/>
    </source>
</evidence>
<evidence type="ECO:0000313" key="2">
    <source>
        <dbReference type="EMBL" id="MCW0482124.1"/>
    </source>
</evidence>
<feature type="chain" id="PRO_5041337871" evidence="1">
    <location>
        <begin position="26"/>
        <end position="156"/>
    </location>
</feature>